<sequence length="195" mass="22613">ARADEWKKNRFKHTDILMRPHPDTNEDEAFVSDFALWKIDKGQFVEFYYWTNNGLEETLSSQTTRDDEGLIPSEQDGSTVWISAAASKPSKRVVPDRFLSPADFAQVVPHIVAALEEWDWPQQRVLMLLQFWGAIVTHRYWNSNDLVAKRALMIYQEEQRQAWHNAVALGTGAWDLSIISDVILVRLFDRVLHES</sequence>
<name>A0AAD4DPD1_9AGAM</name>
<dbReference type="AlphaFoldDB" id="A0AAD4DPD1"/>
<gene>
    <name evidence="1" type="ORF">F5891DRAFT_930194</name>
</gene>
<evidence type="ECO:0000313" key="2">
    <source>
        <dbReference type="Proteomes" id="UP001195769"/>
    </source>
</evidence>
<comment type="caution">
    <text evidence="1">The sequence shown here is derived from an EMBL/GenBank/DDBJ whole genome shotgun (WGS) entry which is preliminary data.</text>
</comment>
<feature type="non-terminal residue" evidence="1">
    <location>
        <position position="195"/>
    </location>
</feature>
<feature type="non-terminal residue" evidence="1">
    <location>
        <position position="1"/>
    </location>
</feature>
<accession>A0AAD4DPD1</accession>
<organism evidence="1 2">
    <name type="scientific">Suillus fuscotomentosus</name>
    <dbReference type="NCBI Taxonomy" id="1912939"/>
    <lineage>
        <taxon>Eukaryota</taxon>
        <taxon>Fungi</taxon>
        <taxon>Dikarya</taxon>
        <taxon>Basidiomycota</taxon>
        <taxon>Agaricomycotina</taxon>
        <taxon>Agaricomycetes</taxon>
        <taxon>Agaricomycetidae</taxon>
        <taxon>Boletales</taxon>
        <taxon>Suillineae</taxon>
        <taxon>Suillaceae</taxon>
        <taxon>Suillus</taxon>
    </lineage>
</organism>
<protein>
    <submittedName>
        <fullName evidence="1">Uncharacterized protein</fullName>
    </submittedName>
</protein>
<dbReference type="Proteomes" id="UP001195769">
    <property type="component" value="Unassembled WGS sequence"/>
</dbReference>
<keyword evidence="2" id="KW-1185">Reference proteome</keyword>
<proteinExistence type="predicted"/>
<dbReference type="EMBL" id="JABBWK010000199">
    <property type="protein sequence ID" value="KAG1887533.1"/>
    <property type="molecule type" value="Genomic_DNA"/>
</dbReference>
<dbReference type="GeneID" id="64668239"/>
<evidence type="ECO:0000313" key="1">
    <source>
        <dbReference type="EMBL" id="KAG1887533.1"/>
    </source>
</evidence>
<dbReference type="RefSeq" id="XP_041216937.1">
    <property type="nucleotide sequence ID" value="XM_041373941.1"/>
</dbReference>
<reference evidence="1" key="1">
    <citation type="journal article" date="2020" name="New Phytol.">
        <title>Comparative genomics reveals dynamic genome evolution in host specialist ectomycorrhizal fungi.</title>
        <authorList>
            <person name="Lofgren L.A."/>
            <person name="Nguyen N.H."/>
            <person name="Vilgalys R."/>
            <person name="Ruytinx J."/>
            <person name="Liao H.L."/>
            <person name="Branco S."/>
            <person name="Kuo A."/>
            <person name="LaButti K."/>
            <person name="Lipzen A."/>
            <person name="Andreopoulos W."/>
            <person name="Pangilinan J."/>
            <person name="Riley R."/>
            <person name="Hundley H."/>
            <person name="Na H."/>
            <person name="Barry K."/>
            <person name="Grigoriev I.V."/>
            <person name="Stajich J.E."/>
            <person name="Kennedy P.G."/>
        </authorList>
    </citation>
    <scope>NUCLEOTIDE SEQUENCE</scope>
    <source>
        <strain evidence="1">FC203</strain>
    </source>
</reference>